<dbReference type="GeneID" id="63842748"/>
<proteinExistence type="predicted"/>
<feature type="compositionally biased region" description="Basic and acidic residues" evidence="1">
    <location>
        <begin position="372"/>
        <end position="382"/>
    </location>
</feature>
<dbReference type="EMBL" id="MU032352">
    <property type="protein sequence ID" value="KAF3760908.1"/>
    <property type="molecule type" value="Genomic_DNA"/>
</dbReference>
<dbReference type="RefSeq" id="XP_040771887.1">
    <property type="nucleotide sequence ID" value="XM_040925619.1"/>
</dbReference>
<name>A0A9P5CJA4_CRYP1</name>
<protein>
    <submittedName>
        <fullName evidence="2">Uncharacterized protein</fullName>
    </submittedName>
</protein>
<feature type="region of interest" description="Disordered" evidence="1">
    <location>
        <begin position="372"/>
        <end position="401"/>
    </location>
</feature>
<dbReference type="AlphaFoldDB" id="A0A9P5CJA4"/>
<evidence type="ECO:0000256" key="1">
    <source>
        <dbReference type="SAM" id="MobiDB-lite"/>
    </source>
</evidence>
<comment type="caution">
    <text evidence="2">The sequence shown here is derived from an EMBL/GenBank/DDBJ whole genome shotgun (WGS) entry which is preliminary data.</text>
</comment>
<organism evidence="2 3">
    <name type="scientific">Cryphonectria parasitica (strain ATCC 38755 / EP155)</name>
    <dbReference type="NCBI Taxonomy" id="660469"/>
    <lineage>
        <taxon>Eukaryota</taxon>
        <taxon>Fungi</taxon>
        <taxon>Dikarya</taxon>
        <taxon>Ascomycota</taxon>
        <taxon>Pezizomycotina</taxon>
        <taxon>Sordariomycetes</taxon>
        <taxon>Sordariomycetidae</taxon>
        <taxon>Diaporthales</taxon>
        <taxon>Cryphonectriaceae</taxon>
        <taxon>Cryphonectria-Endothia species complex</taxon>
        <taxon>Cryphonectria</taxon>
    </lineage>
</organism>
<evidence type="ECO:0000313" key="2">
    <source>
        <dbReference type="EMBL" id="KAF3760908.1"/>
    </source>
</evidence>
<dbReference type="Proteomes" id="UP000803844">
    <property type="component" value="Unassembled WGS sequence"/>
</dbReference>
<reference evidence="2" key="1">
    <citation type="journal article" date="2020" name="Phytopathology">
        <title>Genome sequence of the chestnut blight fungus Cryphonectria parasitica EP155: A fundamental resource for an archetypical invasive plant pathogen.</title>
        <authorList>
            <person name="Crouch J.A."/>
            <person name="Dawe A."/>
            <person name="Aerts A."/>
            <person name="Barry K."/>
            <person name="Churchill A.C.L."/>
            <person name="Grimwood J."/>
            <person name="Hillman B."/>
            <person name="Milgroom M.G."/>
            <person name="Pangilinan J."/>
            <person name="Smith M."/>
            <person name="Salamov A."/>
            <person name="Schmutz J."/>
            <person name="Yadav J."/>
            <person name="Grigoriev I.V."/>
            <person name="Nuss D."/>
        </authorList>
    </citation>
    <scope>NUCLEOTIDE SEQUENCE</scope>
    <source>
        <strain evidence="2">EP155</strain>
    </source>
</reference>
<keyword evidence="3" id="KW-1185">Reference proteome</keyword>
<sequence>MCIEIRNRHRCPSKDAYPKKNVFVDHTTEAGVFRHTMTYDTGVMCRQCRPDGYFASILKNTPIRSDHDEPSSVDIYKQNIQNYADYLLALGGLIMHDHLPKDTIIDGEKLYPVSSRAATAYLETTCVGCKARGSNDCCVFNRTRSSHNIAKVLRSVLAAKAERSLAKHYTEAEITQAQQSSVELIHATNSGQLQAMSLGTHPAHDWKLAGEAMEGFYVPVTCYYAFIDYKPEGDEKNYPELRTAKETAYWLMGSIIAHDNGFWWSSYDHVATRSMSKLFLGEDSLYASKYGRLTVANPETIITAPSTIPQNQTHWPGLMATIEAYAKSDRLFCRGTGKASPSTILMNQFAVVLASVQEPYPANLKDVRSDWIVPKPKEEKKPSSSSSTGVRKLVRGVFGRS</sequence>
<evidence type="ECO:0000313" key="3">
    <source>
        <dbReference type="Proteomes" id="UP000803844"/>
    </source>
</evidence>
<accession>A0A9P5CJA4</accession>
<gene>
    <name evidence="2" type="ORF">M406DRAFT_73366</name>
</gene>